<dbReference type="GeneID" id="8441628"/>
<feature type="region of interest" description="Disordered" evidence="1">
    <location>
        <begin position="56"/>
        <end position="150"/>
    </location>
</feature>
<proteinExistence type="predicted"/>
<feature type="compositionally biased region" description="Basic residues" evidence="1">
    <location>
        <begin position="71"/>
        <end position="80"/>
    </location>
</feature>
<gene>
    <name evidence="2" type="ORF">UREG_06275</name>
</gene>
<sequence length="471" mass="52296">MAYTWALLDKTLSLIRKEAAVIEQERLSRDLLEGYLRYQLRVRRSSGLRVINEIDDDETGDFEPGEDERKAKKKPKAKRKAAGEISERPATRAKFEDGQALESPEPNHARLRPSDVGVGSGENEMQKSERPLLLDNSDEVPHNRSGLADSSDLKNVHHLTISKSSILNVAASNVGAGILNDLIQDPMFSMARPWGNITGLSLNSIISIPHESYQSYPSRLHFPFQRRAPIARPKRRLMIQSSEYSRRAEGKADSTCPELKSSHIVCTSHRLWLFPSAGRITAMSLVLRPSPTVFLGLEQLQIRVKERPDGQGYIELEDGHAIRGKDPSRMCGSCTKERVVAVECTSHAMRPIEGVDAQTFDLTKAFKTLFADLGEGRCVKRNPWCAICISPAFYQCVGRRGKAGTRGGCGLLLCDSCAWLVHSHDGDISGVIEAVQDAGGNLRADAEFLLPKGELYRRYITDNAEEESEQS</sequence>
<organism evidence="2 3">
    <name type="scientific">Uncinocarpus reesii (strain UAMH 1704)</name>
    <dbReference type="NCBI Taxonomy" id="336963"/>
    <lineage>
        <taxon>Eukaryota</taxon>
        <taxon>Fungi</taxon>
        <taxon>Dikarya</taxon>
        <taxon>Ascomycota</taxon>
        <taxon>Pezizomycotina</taxon>
        <taxon>Eurotiomycetes</taxon>
        <taxon>Eurotiomycetidae</taxon>
        <taxon>Onygenales</taxon>
        <taxon>Onygenaceae</taxon>
        <taxon>Uncinocarpus</taxon>
    </lineage>
</organism>
<evidence type="ECO:0000256" key="1">
    <source>
        <dbReference type="SAM" id="MobiDB-lite"/>
    </source>
</evidence>
<dbReference type="Proteomes" id="UP000002058">
    <property type="component" value="Unassembled WGS sequence"/>
</dbReference>
<feature type="compositionally biased region" description="Acidic residues" evidence="1">
    <location>
        <begin position="56"/>
        <end position="66"/>
    </location>
</feature>
<protein>
    <submittedName>
        <fullName evidence="2">Uncharacterized protein</fullName>
    </submittedName>
</protein>
<name>C4JXA2_UNCRE</name>
<dbReference type="AlphaFoldDB" id="C4JXA2"/>
<feature type="compositionally biased region" description="Basic and acidic residues" evidence="1">
    <location>
        <begin position="81"/>
        <end position="97"/>
    </location>
</feature>
<evidence type="ECO:0000313" key="3">
    <source>
        <dbReference type="Proteomes" id="UP000002058"/>
    </source>
</evidence>
<dbReference type="RefSeq" id="XP_002583308.1">
    <property type="nucleotide sequence ID" value="XM_002583262.1"/>
</dbReference>
<dbReference type="KEGG" id="ure:UREG_06275"/>
<dbReference type="HOGENOM" id="CLU_580309_0_0_1"/>
<dbReference type="InParanoid" id="C4JXA2"/>
<dbReference type="VEuPathDB" id="FungiDB:UREG_06275"/>
<dbReference type="eggNOG" id="ENOG502SQIU">
    <property type="taxonomic scope" value="Eukaryota"/>
</dbReference>
<dbReference type="EMBL" id="CH476618">
    <property type="protein sequence ID" value="EEP81410.1"/>
    <property type="molecule type" value="Genomic_DNA"/>
</dbReference>
<reference evidence="3" key="1">
    <citation type="journal article" date="2009" name="Genome Res.">
        <title>Comparative genomic analyses of the human fungal pathogens Coccidioides and their relatives.</title>
        <authorList>
            <person name="Sharpton T.J."/>
            <person name="Stajich J.E."/>
            <person name="Rounsley S.D."/>
            <person name="Gardner M.J."/>
            <person name="Wortman J.R."/>
            <person name="Jordar V.S."/>
            <person name="Maiti R."/>
            <person name="Kodira C.D."/>
            <person name="Neafsey D.E."/>
            <person name="Zeng Q."/>
            <person name="Hung C.-Y."/>
            <person name="McMahan C."/>
            <person name="Muszewska A."/>
            <person name="Grynberg M."/>
            <person name="Mandel M.A."/>
            <person name="Kellner E.M."/>
            <person name="Barker B.M."/>
            <person name="Galgiani J.N."/>
            <person name="Orbach M.J."/>
            <person name="Kirkland T.N."/>
            <person name="Cole G.T."/>
            <person name="Henn M.R."/>
            <person name="Birren B.W."/>
            <person name="Taylor J.W."/>
        </authorList>
    </citation>
    <scope>NUCLEOTIDE SEQUENCE [LARGE SCALE GENOMIC DNA]</scope>
    <source>
        <strain evidence="3">UAMH 1704</strain>
    </source>
</reference>
<keyword evidence="3" id="KW-1185">Reference proteome</keyword>
<accession>C4JXA2</accession>
<evidence type="ECO:0000313" key="2">
    <source>
        <dbReference type="EMBL" id="EEP81410.1"/>
    </source>
</evidence>
<dbReference type="OrthoDB" id="4188098at2759"/>